<dbReference type="Proteomes" id="UP000326950">
    <property type="component" value="Unassembled WGS sequence"/>
</dbReference>
<evidence type="ECO:0000256" key="7">
    <source>
        <dbReference type="SAM" id="MobiDB-lite"/>
    </source>
</evidence>
<evidence type="ECO:0000313" key="9">
    <source>
        <dbReference type="EMBL" id="KAE8160192.1"/>
    </source>
</evidence>
<evidence type="ECO:0000256" key="3">
    <source>
        <dbReference type="ARBA" id="ARBA00022643"/>
    </source>
</evidence>
<reference evidence="9 10" key="1">
    <citation type="submission" date="2019-04" db="EMBL/GenBank/DDBJ databases">
        <title>Friends and foes A comparative genomics study of 23 Aspergillus species from section Flavi.</title>
        <authorList>
            <consortium name="DOE Joint Genome Institute"/>
            <person name="Kjaerbolling I."/>
            <person name="Vesth T."/>
            <person name="Frisvad J.C."/>
            <person name="Nybo J.L."/>
            <person name="Theobald S."/>
            <person name="Kildgaard S."/>
            <person name="Isbrandt T."/>
            <person name="Kuo A."/>
            <person name="Sato A."/>
            <person name="Lyhne E.K."/>
            <person name="Kogle M.E."/>
            <person name="Wiebenga A."/>
            <person name="Kun R.S."/>
            <person name="Lubbers R.J."/>
            <person name="Makela M.R."/>
            <person name="Barry K."/>
            <person name="Chovatia M."/>
            <person name="Clum A."/>
            <person name="Daum C."/>
            <person name="Haridas S."/>
            <person name="He G."/>
            <person name="LaButti K."/>
            <person name="Lipzen A."/>
            <person name="Mondo S."/>
            <person name="Riley R."/>
            <person name="Salamov A."/>
            <person name="Simmons B.A."/>
            <person name="Magnuson J.K."/>
            <person name="Henrissat B."/>
            <person name="Mortensen U.H."/>
            <person name="Larsen T.O."/>
            <person name="Devries R.P."/>
            <person name="Grigoriev I.V."/>
            <person name="Machida M."/>
            <person name="Baker S.E."/>
            <person name="Andersen M.R."/>
        </authorList>
    </citation>
    <scope>NUCLEOTIDE SEQUENCE [LARGE SCALE GENOMIC DNA]</scope>
    <source>
        <strain evidence="9 10">CBS 117626</strain>
    </source>
</reference>
<comment type="similarity">
    <text evidence="5 6">Belongs to the UbiX/PAD1 family.</text>
</comment>
<dbReference type="InterPro" id="IPR036551">
    <property type="entry name" value="Flavin_trans-like"/>
</dbReference>
<feature type="binding site" evidence="6">
    <location>
        <begin position="34"/>
        <end position="36"/>
    </location>
    <ligand>
        <name>FMN</name>
        <dbReference type="ChEBI" id="CHEBI:58210"/>
    </ligand>
</feature>
<evidence type="ECO:0000256" key="4">
    <source>
        <dbReference type="ARBA" id="ARBA00022679"/>
    </source>
</evidence>
<comment type="function">
    <text evidence="6">Flavin prenyltransferase that catalyzes the synthesis of the prenylated FMN cofactor (prenyl-FMN) for the ferulic acid decarboxylase FDC1. The prenyltransferase is metal-independent and links a dimethylallyl moiety from dimethylallyl monophosphate (DMAP) to the flavin N5 and C6 atoms of FMN.</text>
</comment>
<feature type="binding site" evidence="6">
    <location>
        <position position="176"/>
    </location>
    <ligand>
        <name>dimethylallyl phosphate</name>
        <dbReference type="ChEBI" id="CHEBI:88052"/>
    </ligand>
</feature>
<evidence type="ECO:0000256" key="2">
    <source>
        <dbReference type="ARBA" id="ARBA00022630"/>
    </source>
</evidence>
<feature type="binding site" evidence="6">
    <location>
        <begin position="111"/>
        <end position="114"/>
    </location>
    <ligand>
        <name>FMN</name>
        <dbReference type="ChEBI" id="CHEBI:58210"/>
    </ligand>
</feature>
<dbReference type="EMBL" id="ML738661">
    <property type="protein sequence ID" value="KAE8160192.1"/>
    <property type="molecule type" value="Genomic_DNA"/>
</dbReference>
<keyword evidence="10" id="KW-1185">Reference proteome</keyword>
<dbReference type="Pfam" id="PF02441">
    <property type="entry name" value="Flavoprotein"/>
    <property type="match status" value="1"/>
</dbReference>
<keyword evidence="1 6" id="KW-0637">Prenyltransferase</keyword>
<dbReference type="GO" id="GO:0106141">
    <property type="term" value="F:flavin prenyltransferase activity"/>
    <property type="evidence" value="ECO:0007669"/>
    <property type="project" value="UniProtKB-EC"/>
</dbReference>
<keyword evidence="3 6" id="KW-0288">FMN</keyword>
<accession>A0A5N6UNH9</accession>
<keyword evidence="6" id="KW-0496">Mitochondrion</keyword>
<feature type="binding site" evidence="6">
    <location>
        <position position="192"/>
    </location>
    <ligand>
        <name>dimethylallyl phosphate</name>
        <dbReference type="ChEBI" id="CHEBI:88052"/>
    </ligand>
</feature>
<feature type="domain" description="Flavoprotein" evidence="8">
    <location>
        <begin position="27"/>
        <end position="195"/>
    </location>
</feature>
<evidence type="ECO:0000259" key="8">
    <source>
        <dbReference type="Pfam" id="PF02441"/>
    </source>
</evidence>
<dbReference type="SUPFAM" id="SSF52507">
    <property type="entry name" value="Homo-oligomeric flavin-containing Cys decarboxylases, HFCD"/>
    <property type="match status" value="1"/>
</dbReference>
<keyword evidence="2 6" id="KW-0285">Flavoprotein</keyword>
<dbReference type="NCBIfam" id="TIGR00421">
    <property type="entry name" value="ubiX_pad"/>
    <property type="match status" value="1"/>
</dbReference>
<dbReference type="OrthoDB" id="5126881at2759"/>
<keyword evidence="4 6" id="KW-0808">Transferase</keyword>
<comment type="subunit">
    <text evidence="6">Oligomer.</text>
</comment>
<dbReference type="EC" id="2.5.1.129" evidence="6"/>
<gene>
    <name evidence="6" type="primary">PAD1</name>
    <name evidence="9" type="ORF">BDV40DRAFT_314019</name>
</gene>
<proteinExistence type="inferred from homology"/>
<comment type="catalytic activity">
    <reaction evidence="6">
        <text>dimethylallyl phosphate + FMNH2 = prenylated FMNH2 + phosphate</text>
        <dbReference type="Rhea" id="RHEA:37743"/>
        <dbReference type="ChEBI" id="CHEBI:43474"/>
        <dbReference type="ChEBI" id="CHEBI:57618"/>
        <dbReference type="ChEBI" id="CHEBI:87467"/>
        <dbReference type="ChEBI" id="CHEBI:88052"/>
        <dbReference type="EC" id="2.5.1.129"/>
    </reaction>
</comment>
<dbReference type="AlphaFoldDB" id="A0A5N6UNH9"/>
<evidence type="ECO:0000256" key="6">
    <source>
        <dbReference type="HAMAP-Rule" id="MF_03197"/>
    </source>
</evidence>
<dbReference type="InterPro" id="IPR004507">
    <property type="entry name" value="UbiX-like"/>
</dbReference>
<feature type="binding site" evidence="6">
    <location>
        <position position="60"/>
    </location>
    <ligand>
        <name>FMN</name>
        <dbReference type="ChEBI" id="CHEBI:58210"/>
    </ligand>
</feature>
<feature type="compositionally biased region" description="Polar residues" evidence="7">
    <location>
        <begin position="7"/>
        <end position="22"/>
    </location>
</feature>
<dbReference type="GO" id="GO:0005739">
    <property type="term" value="C:mitochondrion"/>
    <property type="evidence" value="ECO:0007669"/>
    <property type="project" value="UniProtKB-SubCell"/>
</dbReference>
<protein>
    <recommendedName>
        <fullName evidence="6">Flavin prenyltransferase PAD1, mitochondrial</fullName>
        <ecNumber evidence="6">2.5.1.129</ecNumber>
    </recommendedName>
</protein>
<dbReference type="HAMAP" id="MF_01984">
    <property type="entry name" value="ubiX_pad"/>
    <property type="match status" value="1"/>
</dbReference>
<name>A0A5N6UNH9_ASPTM</name>
<sequence>MDLFNKSRASNPSSSLEDQPNVSHRRRMVVALTGATGAILGIKTLVTLRQLNVETHLIISKWAEATIKYETDYTIANVRALADYVYNVHDMAAPVSSGSFRADGMVVVPCSVKTLAIINSGACEDLISRAADVMLKERRRLVLALRETPLSTIHLQNMISVTQAGAIIFPPVPAFYIKPSSIDDLIDHSVGRMLDLFGLDTGQFERWEGWKKE</sequence>
<comment type="subcellular location">
    <subcellularLocation>
        <location evidence="6">Mitochondrion</location>
    </subcellularLocation>
</comment>
<dbReference type="Gene3D" id="3.40.50.1950">
    <property type="entry name" value="Flavin prenyltransferase-like"/>
    <property type="match status" value="1"/>
</dbReference>
<organism evidence="9 10">
    <name type="scientific">Aspergillus tamarii</name>
    <dbReference type="NCBI Taxonomy" id="41984"/>
    <lineage>
        <taxon>Eukaryota</taxon>
        <taxon>Fungi</taxon>
        <taxon>Dikarya</taxon>
        <taxon>Ascomycota</taxon>
        <taxon>Pezizomycotina</taxon>
        <taxon>Eurotiomycetes</taxon>
        <taxon>Eurotiomycetidae</taxon>
        <taxon>Eurotiales</taxon>
        <taxon>Aspergillaceae</taxon>
        <taxon>Aspergillus</taxon>
        <taxon>Aspergillus subgen. Circumdati</taxon>
    </lineage>
</organism>
<evidence type="ECO:0000256" key="5">
    <source>
        <dbReference type="ARBA" id="ARBA00060793"/>
    </source>
</evidence>
<feature type="region of interest" description="Disordered" evidence="7">
    <location>
        <begin position="1"/>
        <end position="22"/>
    </location>
</feature>
<evidence type="ECO:0000313" key="10">
    <source>
        <dbReference type="Proteomes" id="UP000326950"/>
    </source>
</evidence>
<dbReference type="FunFam" id="3.40.50.1950:FF:000001">
    <property type="entry name" value="Flavin prenyltransferase UbiX"/>
    <property type="match status" value="1"/>
</dbReference>
<feature type="binding site" evidence="6">
    <location>
        <position position="146"/>
    </location>
    <ligand>
        <name>FMN</name>
        <dbReference type="ChEBI" id="CHEBI:58210"/>
    </ligand>
</feature>
<dbReference type="InterPro" id="IPR003382">
    <property type="entry name" value="Flavoprotein"/>
</dbReference>
<dbReference type="NCBIfam" id="NF004685">
    <property type="entry name" value="PRK06029.1"/>
    <property type="match status" value="1"/>
</dbReference>
<evidence type="ECO:0000256" key="1">
    <source>
        <dbReference type="ARBA" id="ARBA00022602"/>
    </source>
</evidence>